<evidence type="ECO:0000313" key="3">
    <source>
        <dbReference type="Proteomes" id="UP000053660"/>
    </source>
</evidence>
<dbReference type="Proteomes" id="UP000053660">
    <property type="component" value="Unassembled WGS sequence"/>
</dbReference>
<evidence type="ECO:0000256" key="1">
    <source>
        <dbReference type="SAM" id="MobiDB-lite"/>
    </source>
</evidence>
<dbReference type="EMBL" id="KN549330">
    <property type="protein sequence ID" value="KHJ98301.1"/>
    <property type="molecule type" value="Genomic_DNA"/>
</dbReference>
<name>A0A0B1TQB5_OESDE</name>
<dbReference type="AlphaFoldDB" id="A0A0B1TQB5"/>
<proteinExistence type="predicted"/>
<gene>
    <name evidence="2" type="ORF">OESDEN_01704</name>
</gene>
<feature type="region of interest" description="Disordered" evidence="1">
    <location>
        <begin position="1"/>
        <end position="52"/>
    </location>
</feature>
<organism evidence="2 3">
    <name type="scientific">Oesophagostomum dentatum</name>
    <name type="common">Nodular worm</name>
    <dbReference type="NCBI Taxonomy" id="61180"/>
    <lineage>
        <taxon>Eukaryota</taxon>
        <taxon>Metazoa</taxon>
        <taxon>Ecdysozoa</taxon>
        <taxon>Nematoda</taxon>
        <taxon>Chromadorea</taxon>
        <taxon>Rhabditida</taxon>
        <taxon>Rhabditina</taxon>
        <taxon>Rhabditomorpha</taxon>
        <taxon>Strongyloidea</taxon>
        <taxon>Strongylidae</taxon>
        <taxon>Oesophagostomum</taxon>
    </lineage>
</organism>
<feature type="region of interest" description="Disordered" evidence="1">
    <location>
        <begin position="102"/>
        <end position="130"/>
    </location>
</feature>
<accession>A0A0B1TQB5</accession>
<evidence type="ECO:0000313" key="2">
    <source>
        <dbReference type="EMBL" id="KHJ98301.1"/>
    </source>
</evidence>
<sequence length="147" mass="16551">MEEQGKKSVYRKHKKNGGNQIEAVHKRENQGTAGNVMEEQNAEPYDDYDEYDELPDLADETHNNDEAANFAETTTYYKLTYMGDLGNGETLAPIIVSVETGKKNAKPKWRGGHAGAKKWEDPMATSQPPPVVTRYGRVVKPATFFHY</sequence>
<keyword evidence="3" id="KW-1185">Reference proteome</keyword>
<reference evidence="2 3" key="1">
    <citation type="submission" date="2014-03" db="EMBL/GenBank/DDBJ databases">
        <title>Draft genome of the hookworm Oesophagostomum dentatum.</title>
        <authorList>
            <person name="Mitreva M."/>
        </authorList>
    </citation>
    <scope>NUCLEOTIDE SEQUENCE [LARGE SCALE GENOMIC DNA]</scope>
    <source>
        <strain evidence="2 3">OD-Hann</strain>
    </source>
</reference>
<protein>
    <submittedName>
        <fullName evidence="2">Uncharacterized protein</fullName>
    </submittedName>
</protein>
<feature type="compositionally biased region" description="Acidic residues" evidence="1">
    <location>
        <begin position="40"/>
        <end position="52"/>
    </location>
</feature>